<evidence type="ECO:0000259" key="5">
    <source>
        <dbReference type="PROSITE" id="PS50089"/>
    </source>
</evidence>
<evidence type="ECO:0000256" key="4">
    <source>
        <dbReference type="PROSITE-ProRule" id="PRU00175"/>
    </source>
</evidence>
<evidence type="ECO:0000313" key="7">
    <source>
        <dbReference type="Proteomes" id="UP000193920"/>
    </source>
</evidence>
<dbReference type="Proteomes" id="UP000193920">
    <property type="component" value="Unassembled WGS sequence"/>
</dbReference>
<dbReference type="InterPro" id="IPR001841">
    <property type="entry name" value="Znf_RING"/>
</dbReference>
<sequence length="202" mass="23458">MNKKVSYSVNNQLILNERVNDLITTSSRKKTASPYTPSLSPLALRKNSFVTINDILDKIEIYYNNFSLLSDNKNESPITTATNIGIKKKNDNTNNELIDKLYKAKIKIMEESKDILIKRINELYEEQLVKLKEEYTTDYTKKEKLRECQLCFDSMECKVIIPCGHKLCEDCAKRLTTVSNKCPWDRQEIESIEFIKNETELG</sequence>
<dbReference type="OrthoDB" id="5599945at2759"/>
<evidence type="ECO:0000256" key="1">
    <source>
        <dbReference type="ARBA" id="ARBA00022723"/>
    </source>
</evidence>
<proteinExistence type="predicted"/>
<feature type="domain" description="RING-type" evidence="5">
    <location>
        <begin position="148"/>
        <end position="186"/>
    </location>
</feature>
<dbReference type="InterPro" id="IPR017907">
    <property type="entry name" value="Znf_RING_CS"/>
</dbReference>
<dbReference type="AlphaFoldDB" id="A0A1Y2E8H9"/>
<reference evidence="6 7" key="1">
    <citation type="submission" date="2016-08" db="EMBL/GenBank/DDBJ databases">
        <title>A Parts List for Fungal Cellulosomes Revealed by Comparative Genomics.</title>
        <authorList>
            <consortium name="DOE Joint Genome Institute"/>
            <person name="Haitjema C.H."/>
            <person name="Gilmore S.P."/>
            <person name="Henske J.K."/>
            <person name="Solomon K.V."/>
            <person name="De Groot R."/>
            <person name="Kuo A."/>
            <person name="Mondo S.J."/>
            <person name="Salamov A.A."/>
            <person name="Labutti K."/>
            <person name="Zhao Z."/>
            <person name="Chiniquy J."/>
            <person name="Barry K."/>
            <person name="Brewer H.M."/>
            <person name="Purvine S.O."/>
            <person name="Wright A.T."/>
            <person name="Boxma B."/>
            <person name="Van Alen T."/>
            <person name="Hackstein J.H."/>
            <person name="Baker S.E."/>
            <person name="Grigoriev I.V."/>
            <person name="O'Malley M.A."/>
        </authorList>
    </citation>
    <scope>NUCLEOTIDE SEQUENCE [LARGE SCALE GENOMIC DNA]</scope>
    <source>
        <strain evidence="6 7">G1</strain>
    </source>
</reference>
<dbReference type="Gene3D" id="3.30.40.10">
    <property type="entry name" value="Zinc/RING finger domain, C3HC4 (zinc finger)"/>
    <property type="match status" value="1"/>
</dbReference>
<evidence type="ECO:0000313" key="6">
    <source>
        <dbReference type="EMBL" id="ORY67842.1"/>
    </source>
</evidence>
<comment type="caution">
    <text evidence="6">The sequence shown here is derived from an EMBL/GenBank/DDBJ whole genome shotgun (WGS) entry which is preliminary data.</text>
</comment>
<accession>A0A1Y2E8H9</accession>
<keyword evidence="7" id="KW-1185">Reference proteome</keyword>
<keyword evidence="2 4" id="KW-0863">Zinc-finger</keyword>
<dbReference type="PROSITE" id="PS50089">
    <property type="entry name" value="ZF_RING_2"/>
    <property type="match status" value="1"/>
</dbReference>
<dbReference type="GO" id="GO:0008270">
    <property type="term" value="F:zinc ion binding"/>
    <property type="evidence" value="ECO:0007669"/>
    <property type="project" value="UniProtKB-KW"/>
</dbReference>
<organism evidence="6 7">
    <name type="scientific">Neocallimastix californiae</name>
    <dbReference type="NCBI Taxonomy" id="1754190"/>
    <lineage>
        <taxon>Eukaryota</taxon>
        <taxon>Fungi</taxon>
        <taxon>Fungi incertae sedis</taxon>
        <taxon>Chytridiomycota</taxon>
        <taxon>Chytridiomycota incertae sedis</taxon>
        <taxon>Neocallimastigomycetes</taxon>
        <taxon>Neocallimastigales</taxon>
        <taxon>Neocallimastigaceae</taxon>
        <taxon>Neocallimastix</taxon>
    </lineage>
</organism>
<dbReference type="SUPFAM" id="SSF57850">
    <property type="entry name" value="RING/U-box"/>
    <property type="match status" value="1"/>
</dbReference>
<keyword evidence="3" id="KW-0862">Zinc</keyword>
<dbReference type="InterPro" id="IPR013083">
    <property type="entry name" value="Znf_RING/FYVE/PHD"/>
</dbReference>
<dbReference type="EMBL" id="MCOG01000048">
    <property type="protein sequence ID" value="ORY67842.1"/>
    <property type="molecule type" value="Genomic_DNA"/>
</dbReference>
<name>A0A1Y2E8H9_9FUNG</name>
<evidence type="ECO:0000256" key="2">
    <source>
        <dbReference type="ARBA" id="ARBA00022771"/>
    </source>
</evidence>
<dbReference type="Pfam" id="PF13920">
    <property type="entry name" value="zf-C3HC4_3"/>
    <property type="match status" value="1"/>
</dbReference>
<protein>
    <recommendedName>
        <fullName evidence="5">RING-type domain-containing protein</fullName>
    </recommendedName>
</protein>
<dbReference type="PROSITE" id="PS00518">
    <property type="entry name" value="ZF_RING_1"/>
    <property type="match status" value="1"/>
</dbReference>
<gene>
    <name evidence="6" type="ORF">LY90DRAFT_216121</name>
</gene>
<evidence type="ECO:0000256" key="3">
    <source>
        <dbReference type="ARBA" id="ARBA00022833"/>
    </source>
</evidence>
<keyword evidence="1" id="KW-0479">Metal-binding</keyword>